<comment type="caution">
    <text evidence="1">The sequence shown here is derived from an EMBL/GenBank/DDBJ whole genome shotgun (WGS) entry which is preliminary data.</text>
</comment>
<dbReference type="Proteomes" id="UP000014243">
    <property type="component" value="Unassembled WGS sequence"/>
</dbReference>
<organism evidence="1 2">
    <name type="scientific">Lacticaseibacillus paracasei subsp. paracasei Lpp126</name>
    <dbReference type="NCBI Taxonomy" id="1256206"/>
    <lineage>
        <taxon>Bacteria</taxon>
        <taxon>Bacillati</taxon>
        <taxon>Bacillota</taxon>
        <taxon>Bacilli</taxon>
        <taxon>Lactobacillales</taxon>
        <taxon>Lactobacillaceae</taxon>
        <taxon>Lacticaseibacillus</taxon>
    </lineage>
</organism>
<protein>
    <submittedName>
        <fullName evidence="1">Uncharacterized protein</fullName>
    </submittedName>
</protein>
<reference evidence="1 2" key="1">
    <citation type="journal article" date="2013" name="PLoS ONE">
        <title>Lactobacillus paracasei comparative genomics: towards species pan-genome definition and exploitation of diversity.</title>
        <authorList>
            <person name="Smokvina T."/>
            <person name="Wels M."/>
            <person name="Polka J."/>
            <person name="Chervaux C."/>
            <person name="Brisse S."/>
            <person name="Boekhorst J."/>
            <person name="van Hylckama Vlieg J.E."/>
            <person name="Siezen R.J."/>
        </authorList>
    </citation>
    <scope>NUCLEOTIDE SEQUENCE [LARGE SCALE GENOMIC DNA]</scope>
    <source>
        <strain evidence="1 2">Lpp126</strain>
    </source>
</reference>
<evidence type="ECO:0000313" key="2">
    <source>
        <dbReference type="Proteomes" id="UP000014243"/>
    </source>
</evidence>
<dbReference type="PATRIC" id="fig|1256206.3.peg.2925"/>
<evidence type="ECO:0000313" key="1">
    <source>
        <dbReference type="EMBL" id="EPC67639.1"/>
    </source>
</evidence>
<dbReference type="EMBL" id="ANKC01001355">
    <property type="protein sequence ID" value="EPC67639.1"/>
    <property type="molecule type" value="Genomic_DNA"/>
</dbReference>
<sequence length="79" mass="9354">MNKYVYDFKQQATNLQLIGLIEGSTIRDVRVALKFIYLDKQIQIETDYHSGKISSLMWFYRTQARLYQTYMSELKTCGS</sequence>
<accession>S2QR90</accession>
<proteinExistence type="predicted"/>
<dbReference type="AlphaFoldDB" id="S2QR90"/>
<gene>
    <name evidence="1" type="ORF">Lpp126_19096</name>
</gene>
<name>S2QR90_LACPA</name>